<keyword evidence="2" id="KW-1185">Reference proteome</keyword>
<dbReference type="Proteomes" id="UP001497680">
    <property type="component" value="Unassembled WGS sequence"/>
</dbReference>
<accession>A0ACC0CLB4</accession>
<gene>
    <name evidence="1" type="ORF">F4821DRAFT_33917</name>
</gene>
<proteinExistence type="predicted"/>
<evidence type="ECO:0000313" key="2">
    <source>
        <dbReference type="Proteomes" id="UP001497680"/>
    </source>
</evidence>
<dbReference type="EMBL" id="MU394404">
    <property type="protein sequence ID" value="KAI6081199.1"/>
    <property type="molecule type" value="Genomic_DNA"/>
</dbReference>
<name>A0ACC0CLB4_9PEZI</name>
<reference evidence="1 2" key="1">
    <citation type="journal article" date="2022" name="New Phytol.">
        <title>Ecological generalism drives hyperdiversity of secondary metabolite gene clusters in xylarialean endophytes.</title>
        <authorList>
            <person name="Franco M.E.E."/>
            <person name="Wisecaver J.H."/>
            <person name="Arnold A.E."/>
            <person name="Ju Y.M."/>
            <person name="Slot J.C."/>
            <person name="Ahrendt S."/>
            <person name="Moore L.P."/>
            <person name="Eastman K.E."/>
            <person name="Scott K."/>
            <person name="Konkel Z."/>
            <person name="Mondo S.J."/>
            <person name="Kuo A."/>
            <person name="Hayes R.D."/>
            <person name="Haridas S."/>
            <person name="Andreopoulos B."/>
            <person name="Riley R."/>
            <person name="LaButti K."/>
            <person name="Pangilinan J."/>
            <person name="Lipzen A."/>
            <person name="Amirebrahimi M."/>
            <person name="Yan J."/>
            <person name="Adam C."/>
            <person name="Keymanesh K."/>
            <person name="Ng V."/>
            <person name="Louie K."/>
            <person name="Northen T."/>
            <person name="Drula E."/>
            <person name="Henrissat B."/>
            <person name="Hsieh H.M."/>
            <person name="Youens-Clark K."/>
            <person name="Lutzoni F."/>
            <person name="Miadlikowska J."/>
            <person name="Eastwood D.C."/>
            <person name="Hamelin R.C."/>
            <person name="Grigoriev I.V."/>
            <person name="U'Ren J.M."/>
        </authorList>
    </citation>
    <scope>NUCLEOTIDE SEQUENCE [LARGE SCALE GENOMIC DNA]</scope>
    <source>
        <strain evidence="1 2">ER1909</strain>
    </source>
</reference>
<evidence type="ECO:0000313" key="1">
    <source>
        <dbReference type="EMBL" id="KAI6081199.1"/>
    </source>
</evidence>
<organism evidence="1 2">
    <name type="scientific">Hypoxylon rubiginosum</name>
    <dbReference type="NCBI Taxonomy" id="110542"/>
    <lineage>
        <taxon>Eukaryota</taxon>
        <taxon>Fungi</taxon>
        <taxon>Dikarya</taxon>
        <taxon>Ascomycota</taxon>
        <taxon>Pezizomycotina</taxon>
        <taxon>Sordariomycetes</taxon>
        <taxon>Xylariomycetidae</taxon>
        <taxon>Xylariales</taxon>
        <taxon>Hypoxylaceae</taxon>
        <taxon>Hypoxylon</taxon>
    </lineage>
</organism>
<comment type="caution">
    <text evidence="1">The sequence shown here is derived from an EMBL/GenBank/DDBJ whole genome shotgun (WGS) entry which is preliminary data.</text>
</comment>
<sequence>MLDKLPPPCSDAGAGGPESNATAPTRRIEPSDANRDSAEAEGGVVVRLTPDFVSDQELYGIARDPVPPLYTEAQMIFDGLHYFNECVSGDLISVSSHFNPFRIDLRQIEKVPRVYTNLLVSTSTLHRAMQGDVSFVRSSALIQRDQDLFHFRIRALQDINYRISKPDLQTSDSTFMCVLCLLLSTMAQSAYTDWRVHLEGARKIIQMRGGIERLITQNPFLKPLVAFFMIIDVVAATTTPSTHRYMAAATSMALHYWEAEEGIFQSILAISAPYPEDLFQSLILVNYLRSISGKPKLALRRQAGTRMVLAKIRSFNPTEWAARMKGFRGWKRTGDGVQFDTSQEPQSSPTDNPMPVIRSSEISGFNLWLSVGVIYRAAVLLYTIRTLILDLPEEKGFLYEDDPTLDVEKLRVQTYQILARALVPLFHDIDCARQIGKLVFFPVFVCGMETSPDNSEQQEFVTRGLYMLGQTMGTFGPISAVDELRGKWAADTAVPEGQRVTWDDYFRGRPDFIFGF</sequence>
<protein>
    <submittedName>
        <fullName evidence="1">Fungal-specific transcription factor domain-containing protein</fullName>
    </submittedName>
</protein>